<dbReference type="InterPro" id="IPR036291">
    <property type="entry name" value="NAD(P)-bd_dom_sf"/>
</dbReference>
<dbReference type="GO" id="GO:0048038">
    <property type="term" value="F:quinone binding"/>
    <property type="evidence" value="ECO:0007669"/>
    <property type="project" value="TreeGrafter"/>
</dbReference>
<evidence type="ECO:0000256" key="3">
    <source>
        <dbReference type="ARBA" id="ARBA00023002"/>
    </source>
</evidence>
<dbReference type="InParanoid" id="A5DS92"/>
<keyword evidence="6" id="KW-1185">Reference proteome</keyword>
<dbReference type="HOGENOM" id="CLU_010194_2_10_1"/>
<comment type="similarity">
    <text evidence="1 4">Belongs to the short-chain dehydrogenases/reductases (SDR) family.</text>
</comment>
<dbReference type="AlphaFoldDB" id="A5DS92"/>
<accession>A5DS92</accession>
<dbReference type="FunCoup" id="A5DS92">
    <property type="interactions" value="141"/>
</dbReference>
<dbReference type="PRINTS" id="PR00080">
    <property type="entry name" value="SDRFAMILY"/>
</dbReference>
<evidence type="ECO:0008006" key="7">
    <source>
        <dbReference type="Google" id="ProtNLM"/>
    </source>
</evidence>
<evidence type="ECO:0000256" key="2">
    <source>
        <dbReference type="ARBA" id="ARBA00022857"/>
    </source>
</evidence>
<dbReference type="Pfam" id="PF00106">
    <property type="entry name" value="adh_short"/>
    <property type="match status" value="1"/>
</dbReference>
<evidence type="ECO:0000313" key="6">
    <source>
        <dbReference type="Proteomes" id="UP000001996"/>
    </source>
</evidence>
<dbReference type="InterPro" id="IPR020904">
    <property type="entry name" value="Sc_DH/Rdtase_CS"/>
</dbReference>
<dbReference type="CDD" id="cd05233">
    <property type="entry name" value="SDR_c"/>
    <property type="match status" value="1"/>
</dbReference>
<dbReference type="GO" id="GO:0016616">
    <property type="term" value="F:oxidoreductase activity, acting on the CH-OH group of donors, NAD or NADP as acceptor"/>
    <property type="evidence" value="ECO:0007669"/>
    <property type="project" value="TreeGrafter"/>
</dbReference>
<organism evidence="5 6">
    <name type="scientific">Lodderomyces elongisporus (strain ATCC 11503 / CBS 2605 / JCM 1781 / NBRC 1676 / NRRL YB-4239)</name>
    <name type="common">Yeast</name>
    <name type="synonym">Saccharomyces elongisporus</name>
    <dbReference type="NCBI Taxonomy" id="379508"/>
    <lineage>
        <taxon>Eukaryota</taxon>
        <taxon>Fungi</taxon>
        <taxon>Dikarya</taxon>
        <taxon>Ascomycota</taxon>
        <taxon>Saccharomycotina</taxon>
        <taxon>Pichiomycetes</taxon>
        <taxon>Debaryomycetaceae</taxon>
        <taxon>Candida/Lodderomyces clade</taxon>
        <taxon>Lodderomyces</taxon>
    </lineage>
</organism>
<evidence type="ECO:0000256" key="4">
    <source>
        <dbReference type="RuleBase" id="RU000363"/>
    </source>
</evidence>
<dbReference type="STRING" id="379508.A5DS92"/>
<dbReference type="EMBL" id="CH981524">
    <property type="protein sequence ID" value="EDK42050.1"/>
    <property type="molecule type" value="Genomic_DNA"/>
</dbReference>
<gene>
    <name evidence="5" type="ORF">LELG_00228</name>
</gene>
<dbReference type="GeneID" id="5235923"/>
<keyword evidence="3" id="KW-0560">Oxidoreductase</keyword>
<dbReference type="OMA" id="NRFANNC"/>
<dbReference type="InterPro" id="IPR002347">
    <property type="entry name" value="SDR_fam"/>
</dbReference>
<protein>
    <recommendedName>
        <fullName evidence="7">3-oxoacyl-[acyl-carrier-protein] reductase</fullName>
    </recommendedName>
</protein>
<dbReference type="PANTHER" id="PTHR42760">
    <property type="entry name" value="SHORT-CHAIN DEHYDROGENASES/REDUCTASES FAMILY MEMBER"/>
    <property type="match status" value="1"/>
</dbReference>
<dbReference type="eggNOG" id="KOG0725">
    <property type="taxonomic scope" value="Eukaryota"/>
</dbReference>
<reference evidence="5 6" key="1">
    <citation type="journal article" date="2009" name="Nature">
        <title>Evolution of pathogenicity and sexual reproduction in eight Candida genomes.</title>
        <authorList>
            <person name="Butler G."/>
            <person name="Rasmussen M.D."/>
            <person name="Lin M.F."/>
            <person name="Santos M.A."/>
            <person name="Sakthikumar S."/>
            <person name="Munro C.A."/>
            <person name="Rheinbay E."/>
            <person name="Grabherr M."/>
            <person name="Forche A."/>
            <person name="Reedy J.L."/>
            <person name="Agrafioti I."/>
            <person name="Arnaud M.B."/>
            <person name="Bates S."/>
            <person name="Brown A.J."/>
            <person name="Brunke S."/>
            <person name="Costanzo M.C."/>
            <person name="Fitzpatrick D.A."/>
            <person name="de Groot P.W."/>
            <person name="Harris D."/>
            <person name="Hoyer L.L."/>
            <person name="Hube B."/>
            <person name="Klis F.M."/>
            <person name="Kodira C."/>
            <person name="Lennard N."/>
            <person name="Logue M.E."/>
            <person name="Martin R."/>
            <person name="Neiman A.M."/>
            <person name="Nikolaou E."/>
            <person name="Quail M.A."/>
            <person name="Quinn J."/>
            <person name="Santos M.C."/>
            <person name="Schmitzberger F.F."/>
            <person name="Sherlock G."/>
            <person name="Shah P."/>
            <person name="Silverstein K.A."/>
            <person name="Skrzypek M.S."/>
            <person name="Soll D."/>
            <person name="Staggs R."/>
            <person name="Stansfield I."/>
            <person name="Stumpf M.P."/>
            <person name="Sudbery P.E."/>
            <person name="Srikantha T."/>
            <person name="Zeng Q."/>
            <person name="Berman J."/>
            <person name="Berriman M."/>
            <person name="Heitman J."/>
            <person name="Gow N.A."/>
            <person name="Lorenz M.C."/>
            <person name="Birren B.W."/>
            <person name="Kellis M."/>
            <person name="Cuomo C.A."/>
        </authorList>
    </citation>
    <scope>NUCLEOTIDE SEQUENCE [LARGE SCALE GENOMIC DNA]</scope>
    <source>
        <strain evidence="6">ATCC 11503 / BCRC 21390 / CBS 2605 / JCM 1781 / NBRC 1676 / NRRL YB-4239</strain>
    </source>
</reference>
<dbReference type="PRINTS" id="PR00081">
    <property type="entry name" value="GDHRDH"/>
</dbReference>
<dbReference type="OrthoDB" id="417891at2759"/>
<evidence type="ECO:0000256" key="1">
    <source>
        <dbReference type="ARBA" id="ARBA00006484"/>
    </source>
</evidence>
<name>A5DS92_LODEL</name>
<dbReference type="VEuPathDB" id="FungiDB:LELG_00228"/>
<dbReference type="KEGG" id="lel:PVL30_000223"/>
<dbReference type="PROSITE" id="PS00061">
    <property type="entry name" value="ADH_SHORT"/>
    <property type="match status" value="1"/>
</dbReference>
<proteinExistence type="inferred from homology"/>
<dbReference type="Proteomes" id="UP000001996">
    <property type="component" value="Unassembled WGS sequence"/>
</dbReference>
<evidence type="ECO:0000313" key="5">
    <source>
        <dbReference type="EMBL" id="EDK42050.1"/>
    </source>
</evidence>
<keyword evidence="2" id="KW-0521">NADP</keyword>
<dbReference type="PANTHER" id="PTHR42760:SF133">
    <property type="entry name" value="3-OXOACYL-[ACYL-CARRIER-PROTEIN] REDUCTASE"/>
    <property type="match status" value="1"/>
</dbReference>
<sequence>MFKGKSALITGGSSGIGKAIANKLAEEGASITLIARDPMRLRNAAELLPTPYEQKHHYQSLDLLHLVDQRNPGLVTMEKLLNKQTILVNCAGITQSSLLQRTTQQSIMDILNLNLAIPILLSQLAIKPMLRNKSQMPSILNIGSILSYTHFNVAGTSVYNASKSGLLGFTQSIAHELKGRIRINALLPGLVLDTGMSEHAHKHLQPVLETPVVAEKAVSILMDENMNGKCVVLNYGMKP</sequence>
<dbReference type="SUPFAM" id="SSF51735">
    <property type="entry name" value="NAD(P)-binding Rossmann-fold domains"/>
    <property type="match status" value="1"/>
</dbReference>
<dbReference type="Gene3D" id="3.40.50.720">
    <property type="entry name" value="NAD(P)-binding Rossmann-like Domain"/>
    <property type="match status" value="1"/>
</dbReference>
<dbReference type="GO" id="GO:0006633">
    <property type="term" value="P:fatty acid biosynthetic process"/>
    <property type="evidence" value="ECO:0007669"/>
    <property type="project" value="TreeGrafter"/>
</dbReference>